<sequence>MVRHEHLHRRRLLERAPVAEAKPIETIVSVVYVTASKTFAGQIGGYTTLGVPASSTAAATSKAQGNSKSTSTSAVAHVSSSSSSSAAQLSSTPTEILAASTSVGSSVALLTASSSTPATSFVSSTVAATSSTSSTASAASASSTSNSSSSSSSSGGMSAGGKAGLAFGIICLVGAVLALVLFFIKKRRDAEKHDRLDDEKNDIFAATANPNRAPSTRTSRTASTAPRLSLRPVTQFLPNLGEKRQSRGNALALATSSQSLAPPKAWEKPQGNQDQNRANPFGNHAEALDSPNTTGPAVIEEVNANASPIVAAAAVGVATSSPPVGLARGASKRGNGPKPLDLTKPTLAPRGPPSPTGTEFSMSSEVATPTQPSQTGAAIAAAGGPANSAVHRVQLDFKPSMDDELELQAGQLIRLLHEYDDGWALCIRLDRSQQGVVPRTCLSTRPVKPRPAQNGPRGPPRVPQQGRPMSPSKNQGPGAGSPSSNRPMTPNGQQRPMTPNGGQQRPMTPNGQQRPMTPNGGQQRPMTPNGQQRPMTPNGGQQRPMTPNGGQQRPMAQGQGRARGPSVSQAQSPMQGRPRGPSVSQMQPQRPTVGPSPMNPSQAIPTPTESQPSTAQFQDRSQGPPPAPQGPVGRKPVPGQAL</sequence>
<dbReference type="Gene3D" id="2.30.30.40">
    <property type="entry name" value="SH3 Domains"/>
    <property type="match status" value="1"/>
</dbReference>
<accession>A0A3D8T056</accession>
<dbReference type="SUPFAM" id="SSF50044">
    <property type="entry name" value="SH3-domain"/>
    <property type="match status" value="1"/>
</dbReference>
<dbReference type="PROSITE" id="PS50002">
    <property type="entry name" value="SH3"/>
    <property type="match status" value="1"/>
</dbReference>
<feature type="transmembrane region" description="Helical" evidence="4">
    <location>
        <begin position="163"/>
        <end position="184"/>
    </location>
</feature>
<dbReference type="Pfam" id="PF14604">
    <property type="entry name" value="SH3_9"/>
    <property type="match status" value="1"/>
</dbReference>
<dbReference type="AlphaFoldDB" id="A0A3D8T056"/>
<feature type="compositionally biased region" description="Polar residues" evidence="3">
    <location>
        <begin position="471"/>
        <end position="551"/>
    </location>
</feature>
<proteinExistence type="predicted"/>
<feature type="compositionally biased region" description="Polar residues" evidence="3">
    <location>
        <begin position="599"/>
        <end position="621"/>
    </location>
</feature>
<dbReference type="CDD" id="cd11854">
    <property type="entry name" value="SH3_Fus1p"/>
    <property type="match status" value="1"/>
</dbReference>
<evidence type="ECO:0000256" key="4">
    <source>
        <dbReference type="SAM" id="Phobius"/>
    </source>
</evidence>
<feature type="region of interest" description="Disordered" evidence="3">
    <location>
        <begin position="256"/>
        <end position="290"/>
    </location>
</feature>
<keyword evidence="4" id="KW-0812">Transmembrane</keyword>
<dbReference type="SMART" id="SM00326">
    <property type="entry name" value="SH3"/>
    <property type="match status" value="1"/>
</dbReference>
<dbReference type="Proteomes" id="UP000256328">
    <property type="component" value="Unassembled WGS sequence"/>
</dbReference>
<evidence type="ECO:0000259" key="5">
    <source>
        <dbReference type="PROSITE" id="PS50002"/>
    </source>
</evidence>
<keyword evidence="4" id="KW-1133">Transmembrane helix</keyword>
<keyword evidence="7" id="KW-1185">Reference proteome</keyword>
<feature type="region of interest" description="Disordered" evidence="3">
    <location>
        <begin position="320"/>
        <end position="383"/>
    </location>
</feature>
<protein>
    <recommendedName>
        <fullName evidence="5">SH3 domain-containing protein</fullName>
    </recommendedName>
</protein>
<evidence type="ECO:0000256" key="2">
    <source>
        <dbReference type="PROSITE-ProRule" id="PRU00192"/>
    </source>
</evidence>
<organism evidence="6 7">
    <name type="scientific">Coleophoma crateriformis</name>
    <dbReference type="NCBI Taxonomy" id="565419"/>
    <lineage>
        <taxon>Eukaryota</taxon>
        <taxon>Fungi</taxon>
        <taxon>Dikarya</taxon>
        <taxon>Ascomycota</taxon>
        <taxon>Pezizomycotina</taxon>
        <taxon>Leotiomycetes</taxon>
        <taxon>Helotiales</taxon>
        <taxon>Dermateaceae</taxon>
        <taxon>Coleophoma</taxon>
    </lineage>
</organism>
<feature type="region of interest" description="Disordered" evidence="3">
    <location>
        <begin position="135"/>
        <end position="155"/>
    </location>
</feature>
<dbReference type="InterPro" id="IPR001452">
    <property type="entry name" value="SH3_domain"/>
</dbReference>
<reference evidence="6 7" key="1">
    <citation type="journal article" date="2018" name="IMA Fungus">
        <title>IMA Genome-F 9: Draft genome sequence of Annulohypoxylon stygium, Aspergillus mulundensis, Berkeleyomyces basicola (syn. Thielaviopsis basicola), Ceratocystis smalleyi, two Cercospora beticola strains, Coleophoma cylindrospora, Fusarium fracticaudum, Phialophora cf. hyalina, and Morchella septimelata.</title>
        <authorList>
            <person name="Wingfield B.D."/>
            <person name="Bills G.F."/>
            <person name="Dong Y."/>
            <person name="Huang W."/>
            <person name="Nel W.J."/>
            <person name="Swalarsk-Parry B.S."/>
            <person name="Vaghefi N."/>
            <person name="Wilken P.M."/>
            <person name="An Z."/>
            <person name="de Beer Z.W."/>
            <person name="De Vos L."/>
            <person name="Chen L."/>
            <person name="Duong T.A."/>
            <person name="Gao Y."/>
            <person name="Hammerbacher A."/>
            <person name="Kikkert J.R."/>
            <person name="Li Y."/>
            <person name="Li H."/>
            <person name="Li K."/>
            <person name="Li Q."/>
            <person name="Liu X."/>
            <person name="Ma X."/>
            <person name="Naidoo K."/>
            <person name="Pethybridge S.J."/>
            <person name="Sun J."/>
            <person name="Steenkamp E.T."/>
            <person name="van der Nest M.A."/>
            <person name="van Wyk S."/>
            <person name="Wingfield M.J."/>
            <person name="Xiong C."/>
            <person name="Yue Q."/>
            <person name="Zhang X."/>
        </authorList>
    </citation>
    <scope>NUCLEOTIDE SEQUENCE [LARGE SCALE GENOMIC DNA]</scope>
    <source>
        <strain evidence="6 7">BP5796</strain>
    </source>
</reference>
<feature type="region of interest" description="Disordered" evidence="3">
    <location>
        <begin position="440"/>
        <end position="642"/>
    </location>
</feature>
<dbReference type="OrthoDB" id="5340910at2759"/>
<evidence type="ECO:0000256" key="1">
    <source>
        <dbReference type="ARBA" id="ARBA00022443"/>
    </source>
</evidence>
<name>A0A3D8T056_9HELO</name>
<feature type="compositionally biased region" description="Polar residues" evidence="3">
    <location>
        <begin position="356"/>
        <end position="375"/>
    </location>
</feature>
<feature type="domain" description="SH3" evidence="5">
    <location>
        <begin position="386"/>
        <end position="447"/>
    </location>
</feature>
<gene>
    <name evidence="6" type="ORF">BP5796_01304</name>
</gene>
<evidence type="ECO:0000256" key="3">
    <source>
        <dbReference type="SAM" id="MobiDB-lite"/>
    </source>
</evidence>
<keyword evidence="1 2" id="KW-0728">SH3 domain</keyword>
<comment type="caution">
    <text evidence="6">The sequence shown here is derived from an EMBL/GenBank/DDBJ whole genome shotgun (WGS) entry which is preliminary data.</text>
</comment>
<feature type="compositionally biased region" description="Low complexity" evidence="3">
    <location>
        <begin position="212"/>
        <end position="226"/>
    </location>
</feature>
<dbReference type="EMBL" id="PDLN01000002">
    <property type="protein sequence ID" value="RDW91910.1"/>
    <property type="molecule type" value="Genomic_DNA"/>
</dbReference>
<dbReference type="InterPro" id="IPR036028">
    <property type="entry name" value="SH3-like_dom_sf"/>
</dbReference>
<dbReference type="InterPro" id="IPR035521">
    <property type="entry name" value="Fus1_SH3"/>
</dbReference>
<evidence type="ECO:0000313" key="7">
    <source>
        <dbReference type="Proteomes" id="UP000256328"/>
    </source>
</evidence>
<feature type="region of interest" description="Disordered" evidence="3">
    <location>
        <begin position="201"/>
        <end position="226"/>
    </location>
</feature>
<keyword evidence="4" id="KW-0472">Membrane</keyword>
<evidence type="ECO:0000313" key="6">
    <source>
        <dbReference type="EMBL" id="RDW91910.1"/>
    </source>
</evidence>